<dbReference type="Proteomes" id="UP000321935">
    <property type="component" value="Unassembled WGS sequence"/>
</dbReference>
<accession>A0A5C7AY14</accession>
<dbReference type="AlphaFoldDB" id="A0A5C7AY14"/>
<dbReference type="RefSeq" id="WP_146916022.1">
    <property type="nucleotide sequence ID" value="NZ_VORW01000002.1"/>
</dbReference>
<gene>
    <name evidence="2" type="ORF">ESV85_06930</name>
</gene>
<name>A0A5C7AY14_9BACT</name>
<evidence type="ECO:0000313" key="3">
    <source>
        <dbReference type="Proteomes" id="UP000321935"/>
    </source>
</evidence>
<organism evidence="2 3">
    <name type="scientific">Algoriphagus aquimarinus</name>
    <dbReference type="NCBI Taxonomy" id="237018"/>
    <lineage>
        <taxon>Bacteria</taxon>
        <taxon>Pseudomonadati</taxon>
        <taxon>Bacteroidota</taxon>
        <taxon>Cytophagia</taxon>
        <taxon>Cytophagales</taxon>
        <taxon>Cyclobacteriaceae</taxon>
        <taxon>Algoriphagus</taxon>
    </lineage>
</organism>
<comment type="caution">
    <text evidence="2">The sequence shown here is derived from an EMBL/GenBank/DDBJ whole genome shotgun (WGS) entry which is preliminary data.</text>
</comment>
<evidence type="ECO:0000313" key="2">
    <source>
        <dbReference type="EMBL" id="TXE13696.1"/>
    </source>
</evidence>
<dbReference type="EMBL" id="VORW01000002">
    <property type="protein sequence ID" value="TXE13696.1"/>
    <property type="molecule type" value="Genomic_DNA"/>
</dbReference>
<reference evidence="2 3" key="1">
    <citation type="submission" date="2019-08" db="EMBL/GenBank/DDBJ databases">
        <title>Genomes sequence of Algoriphagus aquimarinus ACAM450.</title>
        <authorList>
            <person name="Bowman J.P."/>
        </authorList>
    </citation>
    <scope>NUCLEOTIDE SEQUENCE [LARGE SCALE GENOMIC DNA]</scope>
    <source>
        <strain evidence="2 3">ACAM 450</strain>
    </source>
</reference>
<sequence>MKTEAKTSSKRSSQTSAKRSGRNAFPSEWSNSKSTNGSSDIYEKFTDLIIEKLEQGVIPWK</sequence>
<evidence type="ECO:0000256" key="1">
    <source>
        <dbReference type="SAM" id="MobiDB-lite"/>
    </source>
</evidence>
<proteinExistence type="predicted"/>
<feature type="compositionally biased region" description="Polar residues" evidence="1">
    <location>
        <begin position="28"/>
        <end position="39"/>
    </location>
</feature>
<protein>
    <submittedName>
        <fullName evidence="2">Uncharacterized protein</fullName>
    </submittedName>
</protein>
<feature type="region of interest" description="Disordered" evidence="1">
    <location>
        <begin position="1"/>
        <end position="39"/>
    </location>
</feature>